<evidence type="ECO:0000313" key="6">
    <source>
        <dbReference type="Proteomes" id="UP001565200"/>
    </source>
</evidence>
<comment type="caution">
    <text evidence="5">The sequence shown here is derived from an EMBL/GenBank/DDBJ whole genome shotgun (WGS) entry which is preliminary data.</text>
</comment>
<dbReference type="PANTHER" id="PTHR36918:SF1">
    <property type="entry name" value="PROTEIN-EXPORT PROTEIN SECB"/>
    <property type="match status" value="1"/>
</dbReference>
<accession>A0ABV4CVG1</accession>
<evidence type="ECO:0000256" key="3">
    <source>
        <dbReference type="ARBA" id="ARBA00022927"/>
    </source>
</evidence>
<dbReference type="SUPFAM" id="SSF54611">
    <property type="entry name" value="SecB-like"/>
    <property type="match status" value="1"/>
</dbReference>
<dbReference type="EMBL" id="JBCLPP010000016">
    <property type="protein sequence ID" value="MEY8245372.1"/>
    <property type="molecule type" value="Genomic_DNA"/>
</dbReference>
<gene>
    <name evidence="5" type="ORF">AAK873_07055</name>
</gene>
<evidence type="ECO:0000256" key="4">
    <source>
        <dbReference type="ARBA" id="ARBA00023010"/>
    </source>
</evidence>
<reference evidence="5 6" key="1">
    <citation type="submission" date="2024-03" db="EMBL/GenBank/DDBJ databases">
        <title>Mouse gut bacterial collection (mGBC) of GemPharmatech.</title>
        <authorList>
            <person name="He Y."/>
            <person name="Dong L."/>
            <person name="Wu D."/>
            <person name="Gao X."/>
            <person name="Lin Z."/>
        </authorList>
    </citation>
    <scope>NUCLEOTIDE SEQUENCE [LARGE SCALE GENOMIC DNA]</scope>
    <source>
        <strain evidence="5 6">54-13</strain>
    </source>
</reference>
<evidence type="ECO:0000256" key="2">
    <source>
        <dbReference type="ARBA" id="ARBA00022448"/>
    </source>
</evidence>
<dbReference type="Gene3D" id="3.10.420.10">
    <property type="entry name" value="SecB-like"/>
    <property type="match status" value="1"/>
</dbReference>
<name>A0ABV4CVG1_9BACT</name>
<dbReference type="RefSeq" id="WP_121699720.1">
    <property type="nucleotide sequence ID" value="NZ_JBCLPP010000016.1"/>
</dbReference>
<keyword evidence="2" id="KW-0813">Transport</keyword>
<dbReference type="Pfam" id="PF02556">
    <property type="entry name" value="SecB"/>
    <property type="match status" value="1"/>
</dbReference>
<comment type="similarity">
    <text evidence="1">Belongs to the SecB family.</text>
</comment>
<evidence type="ECO:0000313" key="5">
    <source>
        <dbReference type="EMBL" id="MEY8245372.1"/>
    </source>
</evidence>
<dbReference type="PANTHER" id="PTHR36918">
    <property type="match status" value="1"/>
</dbReference>
<dbReference type="Proteomes" id="UP001565200">
    <property type="component" value="Unassembled WGS sequence"/>
</dbReference>
<keyword evidence="6" id="KW-1185">Reference proteome</keyword>
<dbReference type="InterPro" id="IPR035958">
    <property type="entry name" value="SecB-like_sf"/>
</dbReference>
<keyword evidence="4" id="KW-0811">Translocation</keyword>
<proteinExistence type="inferred from homology"/>
<organism evidence="5 6">
    <name type="scientific">Heminiphilus faecis</name>
    <dbReference type="NCBI Taxonomy" id="2601703"/>
    <lineage>
        <taxon>Bacteria</taxon>
        <taxon>Pseudomonadati</taxon>
        <taxon>Bacteroidota</taxon>
        <taxon>Bacteroidia</taxon>
        <taxon>Bacteroidales</taxon>
        <taxon>Muribaculaceae</taxon>
        <taxon>Heminiphilus</taxon>
    </lineage>
</organism>
<sequence>MDSQPKYAILQEYVKQLDFNSPAAPEFFFMNYEGKSTLSTHIDVESQTDVNTDIFCINLKLKCSVVLEDGNSIFIISVVYGAIVETHESLEDSELKSLLTIEIPQIIYPHVAVLVHSTTSFSGFNPVMLPNYSFSERKMIGGSVITVNELYNSNQKQYEDSINTCFENEPDSILTLKKLLVEVESEETGKEFLETLKRSGGEISGYTNFTLTRTLFKYLSFIDYNTRYEIEQDLYAKRLMFFLIVASNDCEWWLVNDNREKPELFYRYKGTEVDKKISDLSSVEFFSLAGDLIVNVLTESHVNIFLIEQEFGAFEELSNPNPSREEYRNAFHYDALSDEQQEFVDILYDEISNAKLEAFTIEL</sequence>
<dbReference type="InterPro" id="IPR003708">
    <property type="entry name" value="SecB"/>
</dbReference>
<evidence type="ECO:0000256" key="1">
    <source>
        <dbReference type="ARBA" id="ARBA00009990"/>
    </source>
</evidence>
<protein>
    <submittedName>
        <fullName evidence="5">Protein-export chaperone SecB</fullName>
    </submittedName>
</protein>
<keyword evidence="3" id="KW-0653">Protein transport</keyword>